<gene>
    <name evidence="11" type="ORF">UFOPK3773_01174</name>
</gene>
<dbReference type="InterPro" id="IPR036526">
    <property type="entry name" value="C-N_Hydrolase_sf"/>
</dbReference>
<dbReference type="PROSITE" id="PS50263">
    <property type="entry name" value="CN_HYDROLASE"/>
    <property type="match status" value="1"/>
</dbReference>
<dbReference type="GO" id="GO:0016410">
    <property type="term" value="F:N-acyltransferase activity"/>
    <property type="evidence" value="ECO:0007669"/>
    <property type="project" value="InterPro"/>
</dbReference>
<evidence type="ECO:0000256" key="5">
    <source>
        <dbReference type="ARBA" id="ARBA00022989"/>
    </source>
</evidence>
<dbReference type="GO" id="GO:0042158">
    <property type="term" value="P:lipoprotein biosynthetic process"/>
    <property type="evidence" value="ECO:0007669"/>
    <property type="project" value="InterPro"/>
</dbReference>
<feature type="domain" description="CN hydrolase" evidence="10">
    <location>
        <begin position="231"/>
        <end position="486"/>
    </location>
</feature>
<evidence type="ECO:0000256" key="6">
    <source>
        <dbReference type="ARBA" id="ARBA00023136"/>
    </source>
</evidence>
<dbReference type="AlphaFoldDB" id="A0A6J7JX94"/>
<evidence type="ECO:0000256" key="9">
    <source>
        <dbReference type="SAM" id="Phobius"/>
    </source>
</evidence>
<comment type="subcellular location">
    <subcellularLocation>
        <location evidence="1">Cell membrane</location>
        <topology evidence="1">Multi-pass membrane protein</topology>
    </subcellularLocation>
</comment>
<reference evidence="11" key="1">
    <citation type="submission" date="2020-05" db="EMBL/GenBank/DDBJ databases">
        <authorList>
            <person name="Chiriac C."/>
            <person name="Salcher M."/>
            <person name="Ghai R."/>
            <person name="Kavagutti S V."/>
        </authorList>
    </citation>
    <scope>NUCLEOTIDE SEQUENCE</scope>
</reference>
<protein>
    <submittedName>
        <fullName evidence="11">Unannotated protein</fullName>
    </submittedName>
</protein>
<name>A0A6J7JX94_9ZZZZ</name>
<evidence type="ECO:0000259" key="10">
    <source>
        <dbReference type="PROSITE" id="PS50263"/>
    </source>
</evidence>
<dbReference type="SUPFAM" id="SSF56317">
    <property type="entry name" value="Carbon-nitrogen hydrolase"/>
    <property type="match status" value="1"/>
</dbReference>
<dbReference type="Pfam" id="PF20154">
    <property type="entry name" value="LNT_N"/>
    <property type="match status" value="1"/>
</dbReference>
<dbReference type="HAMAP" id="MF_01148">
    <property type="entry name" value="Lnt"/>
    <property type="match status" value="1"/>
</dbReference>
<keyword evidence="5 9" id="KW-1133">Transmembrane helix</keyword>
<feature type="region of interest" description="Disordered" evidence="8">
    <location>
        <begin position="523"/>
        <end position="544"/>
    </location>
</feature>
<organism evidence="11">
    <name type="scientific">freshwater metagenome</name>
    <dbReference type="NCBI Taxonomy" id="449393"/>
    <lineage>
        <taxon>unclassified sequences</taxon>
        <taxon>metagenomes</taxon>
        <taxon>ecological metagenomes</taxon>
    </lineage>
</organism>
<evidence type="ECO:0000256" key="7">
    <source>
        <dbReference type="ARBA" id="ARBA00023315"/>
    </source>
</evidence>
<dbReference type="NCBIfam" id="TIGR00546">
    <property type="entry name" value="lnt"/>
    <property type="match status" value="1"/>
</dbReference>
<dbReference type="EMBL" id="CAFBNF010000127">
    <property type="protein sequence ID" value="CAB4946754.1"/>
    <property type="molecule type" value="Genomic_DNA"/>
</dbReference>
<evidence type="ECO:0000256" key="8">
    <source>
        <dbReference type="SAM" id="MobiDB-lite"/>
    </source>
</evidence>
<dbReference type="Pfam" id="PF00795">
    <property type="entry name" value="CN_hydrolase"/>
    <property type="match status" value="1"/>
</dbReference>
<keyword evidence="2" id="KW-1003">Cell membrane</keyword>
<sequence length="544" mass="57003">MAVSARAGAVGALRLVCSAIAGLGLAWAFPPHNSYWLAVPSIAVFTLCLWRRGAWGAALIAAVYGAAFFLPLISWMRVVGDDAWVMLSLICVFWVVLTGVMVALVTRLPLWPLWAACCWNVGEYLRDHIPWGGFAWGRLAFSQADSPLVFLSTVGGAPLVTFSVALLGALLAAATLRLWPALGGSPRWGQLPERSARRAAGALVLAAGVVLAALATSGVSVLPQPGSESSVTAAVVQGNVPRAGLGFLGNPRDVLDNHIRATKQLAADVAAGLEPAPEFVVWPENTSDFDPYANPVIAADIQSAVDAIGAPVLVGAVMTNPADSTTVLNVGIVWNPGSGPAQRYAKRHPVPFGEYIPFRDVLSKLIDRFALIPRDFAAGDTPGVLTLGPATVGDVICFEVADDQVVRDAITGGGRLLVVQTNNATYGYTGQPEQQLAITRLRSVEHGRATLVAATSGVSAIISTRGQVTDLLPEFVAGSLVASVTQTDSLTMSDRLGERPELTLVALGLLAALFALMRRRLGSSSTGRPAGRGTSPTAQEIDVR</sequence>
<evidence type="ECO:0000256" key="3">
    <source>
        <dbReference type="ARBA" id="ARBA00022679"/>
    </source>
</evidence>
<evidence type="ECO:0000313" key="11">
    <source>
        <dbReference type="EMBL" id="CAB4946754.1"/>
    </source>
</evidence>
<feature type="transmembrane region" description="Helical" evidence="9">
    <location>
        <begin position="199"/>
        <end position="222"/>
    </location>
</feature>
<dbReference type="InterPro" id="IPR004563">
    <property type="entry name" value="Apolipo_AcylTrfase"/>
</dbReference>
<feature type="transmembrane region" description="Helical" evidence="9">
    <location>
        <begin position="12"/>
        <end position="29"/>
    </location>
</feature>
<dbReference type="CDD" id="cd07571">
    <property type="entry name" value="ALP_N-acyl_transferase"/>
    <property type="match status" value="1"/>
</dbReference>
<evidence type="ECO:0000256" key="2">
    <source>
        <dbReference type="ARBA" id="ARBA00022475"/>
    </source>
</evidence>
<dbReference type="Gene3D" id="3.60.110.10">
    <property type="entry name" value="Carbon-nitrogen hydrolase"/>
    <property type="match status" value="1"/>
</dbReference>
<keyword evidence="3" id="KW-0808">Transferase</keyword>
<dbReference type="PANTHER" id="PTHR38686:SF1">
    <property type="entry name" value="APOLIPOPROTEIN N-ACYLTRANSFERASE"/>
    <property type="match status" value="1"/>
</dbReference>
<feature type="transmembrane region" description="Helical" evidence="9">
    <location>
        <begin position="148"/>
        <end position="179"/>
    </location>
</feature>
<keyword evidence="6 9" id="KW-0472">Membrane</keyword>
<keyword evidence="4 9" id="KW-0812">Transmembrane</keyword>
<dbReference type="GO" id="GO:0005886">
    <property type="term" value="C:plasma membrane"/>
    <property type="evidence" value="ECO:0007669"/>
    <property type="project" value="UniProtKB-SubCell"/>
</dbReference>
<evidence type="ECO:0000256" key="4">
    <source>
        <dbReference type="ARBA" id="ARBA00022692"/>
    </source>
</evidence>
<accession>A0A6J7JX94</accession>
<proteinExistence type="inferred from homology"/>
<dbReference type="InterPro" id="IPR003010">
    <property type="entry name" value="C-N_Hydrolase"/>
</dbReference>
<dbReference type="InterPro" id="IPR045378">
    <property type="entry name" value="LNT_N"/>
</dbReference>
<feature type="transmembrane region" description="Helical" evidence="9">
    <location>
        <begin position="57"/>
        <end position="78"/>
    </location>
</feature>
<keyword evidence="7" id="KW-0012">Acyltransferase</keyword>
<evidence type="ECO:0000256" key="1">
    <source>
        <dbReference type="ARBA" id="ARBA00004651"/>
    </source>
</evidence>
<feature type="transmembrane region" description="Helical" evidence="9">
    <location>
        <begin position="84"/>
        <end position="105"/>
    </location>
</feature>
<dbReference type="PANTHER" id="PTHR38686">
    <property type="entry name" value="APOLIPOPROTEIN N-ACYLTRANSFERASE"/>
    <property type="match status" value="1"/>
</dbReference>